<evidence type="ECO:0000313" key="7">
    <source>
        <dbReference type="Proteomes" id="UP001355207"/>
    </source>
</evidence>
<evidence type="ECO:0000256" key="3">
    <source>
        <dbReference type="ARBA" id="ARBA00023002"/>
    </source>
</evidence>
<dbReference type="Pfam" id="PF01494">
    <property type="entry name" value="FAD_binding_3"/>
    <property type="match status" value="1"/>
</dbReference>
<dbReference type="RefSeq" id="XP_066076261.1">
    <property type="nucleotide sequence ID" value="XM_066220164.1"/>
</dbReference>
<evidence type="ECO:0000256" key="2">
    <source>
        <dbReference type="ARBA" id="ARBA00022827"/>
    </source>
</evidence>
<reference evidence="6 7" key="1">
    <citation type="submission" date="2024-01" db="EMBL/GenBank/DDBJ databases">
        <title>Comparative genomics of Cryptococcus and Kwoniella reveals pathogenesis evolution and contrasting modes of karyotype evolution via chromosome fusion or intercentromeric recombination.</title>
        <authorList>
            <person name="Coelho M.A."/>
            <person name="David-Palma M."/>
            <person name="Shea T."/>
            <person name="Bowers K."/>
            <person name="McGinley-Smith S."/>
            <person name="Mohammad A.W."/>
            <person name="Gnirke A."/>
            <person name="Yurkov A.M."/>
            <person name="Nowrousian M."/>
            <person name="Sun S."/>
            <person name="Cuomo C.A."/>
            <person name="Heitman J."/>
        </authorList>
    </citation>
    <scope>NUCLEOTIDE SEQUENCE [LARGE SCALE GENOMIC DNA]</scope>
    <source>
        <strain evidence="6 7">CBS 6074</strain>
    </source>
</reference>
<dbReference type="GeneID" id="91095092"/>
<keyword evidence="7" id="KW-1185">Reference proteome</keyword>
<accession>A0AAX4JXD3</accession>
<evidence type="ECO:0000256" key="4">
    <source>
        <dbReference type="ARBA" id="ARBA00023033"/>
    </source>
</evidence>
<keyword evidence="2" id="KW-0274">FAD</keyword>
<dbReference type="SUPFAM" id="SSF51905">
    <property type="entry name" value="FAD/NAD(P)-binding domain"/>
    <property type="match status" value="1"/>
</dbReference>
<evidence type="ECO:0000256" key="1">
    <source>
        <dbReference type="ARBA" id="ARBA00022630"/>
    </source>
</evidence>
<dbReference type="PANTHER" id="PTHR46972">
    <property type="entry name" value="MONOOXYGENASE ASQM-RELATED"/>
    <property type="match status" value="1"/>
</dbReference>
<dbReference type="AlphaFoldDB" id="A0AAX4JXD3"/>
<dbReference type="Gene3D" id="3.50.50.60">
    <property type="entry name" value="FAD/NAD(P)-binding domain"/>
    <property type="match status" value="1"/>
</dbReference>
<keyword evidence="3" id="KW-0560">Oxidoreductase</keyword>
<keyword evidence="4" id="KW-0503">Monooxygenase</keyword>
<evidence type="ECO:0000259" key="5">
    <source>
        <dbReference type="Pfam" id="PF01494"/>
    </source>
</evidence>
<feature type="domain" description="FAD-binding" evidence="5">
    <location>
        <begin position="11"/>
        <end position="342"/>
    </location>
</feature>
<dbReference type="PRINTS" id="PR00420">
    <property type="entry name" value="RNGMNOXGNASE"/>
</dbReference>
<dbReference type="GO" id="GO:0004497">
    <property type="term" value="F:monooxygenase activity"/>
    <property type="evidence" value="ECO:0007669"/>
    <property type="project" value="UniProtKB-KW"/>
</dbReference>
<keyword evidence="1" id="KW-0285">Flavoprotein</keyword>
<sequence length="454" mass="50595">MSFSTSSPEPIVIIGAGPSGLLLAKYLEQNEIPVVVYEGDPSPDYRPQGGSLDLHEETGLLALKETNLLEDAQKLMRSEGEAMKVVDKTGKIWLDENESKDVKEIKIGELAGRPEIDRTDLRNLLIQSIKPTTIKWDHKIKSIKAINNSLYEITFENKPNIKTPYLIGADGTFSLVRSSLLHDIKPNYSGCSMYELEITSTSNLTKELEDYIGKGSLIILDEKKAFMVQMNSNKKAKIYLALNCSREFQNDNPLPISNKKEWLYNKFFGDDWLPQVKQLIMASEENDIKQRKIYQFDPNLSWKTDKTGVTVIGDSAHQMSPFAGEGVNQALADALLLGQTLVPLFITTQSSLPSSGNSSLPPFPLSFLPISSNTTYTTSKILVTPSSDGLYKALRGYEKKMMKRAKPEMKGSMENMDMFFGDQAAKKLSEFMNFHAGGGISPTLVMGFKMLTGW</sequence>
<gene>
    <name evidence="6" type="ORF">L201_004422</name>
</gene>
<dbReference type="GO" id="GO:0071949">
    <property type="term" value="F:FAD binding"/>
    <property type="evidence" value="ECO:0007669"/>
    <property type="project" value="InterPro"/>
</dbReference>
<dbReference type="InterPro" id="IPR002938">
    <property type="entry name" value="FAD-bd"/>
</dbReference>
<protein>
    <recommendedName>
        <fullName evidence="5">FAD-binding domain-containing protein</fullName>
    </recommendedName>
</protein>
<dbReference type="PANTHER" id="PTHR46972:SF1">
    <property type="entry name" value="FAD DEPENDENT OXIDOREDUCTASE DOMAIN-CONTAINING PROTEIN"/>
    <property type="match status" value="1"/>
</dbReference>
<dbReference type="InterPro" id="IPR036188">
    <property type="entry name" value="FAD/NAD-bd_sf"/>
</dbReference>
<dbReference type="EMBL" id="CP144102">
    <property type="protein sequence ID" value="WWC89498.1"/>
    <property type="molecule type" value="Genomic_DNA"/>
</dbReference>
<dbReference type="Proteomes" id="UP001355207">
    <property type="component" value="Chromosome 5"/>
</dbReference>
<evidence type="ECO:0000313" key="6">
    <source>
        <dbReference type="EMBL" id="WWC89498.1"/>
    </source>
</evidence>
<name>A0AAX4JXD3_9TREE</name>
<organism evidence="6 7">
    <name type="scientific">Kwoniella dendrophila CBS 6074</name>
    <dbReference type="NCBI Taxonomy" id="1295534"/>
    <lineage>
        <taxon>Eukaryota</taxon>
        <taxon>Fungi</taxon>
        <taxon>Dikarya</taxon>
        <taxon>Basidiomycota</taxon>
        <taxon>Agaricomycotina</taxon>
        <taxon>Tremellomycetes</taxon>
        <taxon>Tremellales</taxon>
        <taxon>Cryptococcaceae</taxon>
        <taxon>Kwoniella</taxon>
    </lineage>
</organism>
<proteinExistence type="predicted"/>